<name>A0ABY5AZI7_CLOSE</name>
<dbReference type="CDD" id="cd04301">
    <property type="entry name" value="NAT_SF"/>
    <property type="match status" value="1"/>
</dbReference>
<gene>
    <name evidence="2" type="ORF">NH397_00195</name>
</gene>
<dbReference type="InterPro" id="IPR000182">
    <property type="entry name" value="GNAT_dom"/>
</dbReference>
<dbReference type="GeneID" id="303560587"/>
<keyword evidence="3" id="KW-1185">Reference proteome</keyword>
<evidence type="ECO:0000259" key="1">
    <source>
        <dbReference type="PROSITE" id="PS51186"/>
    </source>
</evidence>
<evidence type="ECO:0000313" key="3">
    <source>
        <dbReference type="Proteomes" id="UP001055437"/>
    </source>
</evidence>
<sequence>MVKEKKEEYYSSIENLIIYGGEGMLFGEQIYLRDVVKEDIDILYDICVDVEVLKYNCGSVGIPSKDRIIERFHHLNRPNRKELSVVNKDSDVIGYVYYKENSYTIDTYSIGITIGKSYWGLGYGRDVVNQLCKYLFLKKKAHRIELEVVKDNERAIKCYKNCGFKEEGIRRSKYYLNGEYIDTVLMGMLKSEFKF</sequence>
<dbReference type="InterPro" id="IPR016181">
    <property type="entry name" value="Acyl_CoA_acyltransferase"/>
</dbReference>
<dbReference type="Pfam" id="PF13302">
    <property type="entry name" value="Acetyltransf_3"/>
    <property type="match status" value="1"/>
</dbReference>
<dbReference type="SUPFAM" id="SSF55729">
    <property type="entry name" value="Acyl-CoA N-acyltransferases (Nat)"/>
    <property type="match status" value="1"/>
</dbReference>
<organism evidence="2 3">
    <name type="scientific">Clostridium septicum</name>
    <dbReference type="NCBI Taxonomy" id="1504"/>
    <lineage>
        <taxon>Bacteria</taxon>
        <taxon>Bacillati</taxon>
        <taxon>Bacillota</taxon>
        <taxon>Clostridia</taxon>
        <taxon>Eubacteriales</taxon>
        <taxon>Clostridiaceae</taxon>
        <taxon>Clostridium</taxon>
    </lineage>
</organism>
<dbReference type="EMBL" id="CP099799">
    <property type="protein sequence ID" value="USS00936.1"/>
    <property type="molecule type" value="Genomic_DNA"/>
</dbReference>
<dbReference type="Proteomes" id="UP001055437">
    <property type="component" value="Chromosome"/>
</dbReference>
<evidence type="ECO:0000313" key="2">
    <source>
        <dbReference type="EMBL" id="USS00936.1"/>
    </source>
</evidence>
<protein>
    <submittedName>
        <fullName evidence="2">GNAT family N-acetyltransferase</fullName>
    </submittedName>
</protein>
<accession>A0ABY5AZI7</accession>
<dbReference type="Gene3D" id="3.40.630.30">
    <property type="match status" value="1"/>
</dbReference>
<dbReference type="PROSITE" id="PS51186">
    <property type="entry name" value="GNAT"/>
    <property type="match status" value="1"/>
</dbReference>
<dbReference type="PANTHER" id="PTHR43415:SF3">
    <property type="entry name" value="GNAT-FAMILY ACETYLTRANSFERASE"/>
    <property type="match status" value="1"/>
</dbReference>
<dbReference type="RefSeq" id="WP_227909546.1">
    <property type="nucleotide sequence ID" value="NZ_CP023671.1"/>
</dbReference>
<feature type="domain" description="N-acetyltransferase" evidence="1">
    <location>
        <begin position="30"/>
        <end position="191"/>
    </location>
</feature>
<dbReference type="PANTHER" id="PTHR43415">
    <property type="entry name" value="SPERMIDINE N(1)-ACETYLTRANSFERASE"/>
    <property type="match status" value="1"/>
</dbReference>
<reference evidence="2" key="1">
    <citation type="submission" date="2022-06" db="EMBL/GenBank/DDBJ databases">
        <authorList>
            <person name="Holder M.E."/>
            <person name="Ajami N.J."/>
            <person name="Petrosino J.F."/>
        </authorList>
    </citation>
    <scope>NUCLEOTIDE SEQUENCE</scope>
    <source>
        <strain evidence="2">RMA 8861</strain>
    </source>
</reference>
<proteinExistence type="predicted"/>